<dbReference type="RefSeq" id="WP_215964224.1">
    <property type="nucleotide sequence ID" value="NZ_JAQOMS010000002.1"/>
</dbReference>
<sequence>MNLTFELLNTDFLTRFAINFVSLIVLLRGIYYRNDAQSESSSGFLVFGNGVFFVTALLHDVEMSMGFAFGLFAVFSMLRYRTETLSVRDMTYLFVLIAISLLSSVSSLSMMELTGVNAALCIITRFSETSLFTKTIEHKLVRYENIALIKPSESQQLYADLEQRLGVEVTNVEIGDVDFLRDSALLKVFYRRPVNPIE</sequence>
<organism evidence="2 3">
    <name type="scientific">Psychrosphaera algicola</name>
    <dbReference type="NCBI Taxonomy" id="3023714"/>
    <lineage>
        <taxon>Bacteria</taxon>
        <taxon>Pseudomonadati</taxon>
        <taxon>Pseudomonadota</taxon>
        <taxon>Gammaproteobacteria</taxon>
        <taxon>Alteromonadales</taxon>
        <taxon>Pseudoalteromonadaceae</taxon>
        <taxon>Psychrosphaera</taxon>
    </lineage>
</organism>
<dbReference type="Proteomes" id="UP001528411">
    <property type="component" value="Unassembled WGS sequence"/>
</dbReference>
<proteinExistence type="predicted"/>
<keyword evidence="1" id="KW-0472">Membrane</keyword>
<feature type="transmembrane region" description="Helical" evidence="1">
    <location>
        <begin position="12"/>
        <end position="30"/>
    </location>
</feature>
<comment type="caution">
    <text evidence="2">The sequence shown here is derived from an EMBL/GenBank/DDBJ whole genome shotgun (WGS) entry which is preliminary data.</text>
</comment>
<keyword evidence="1" id="KW-0812">Transmembrane</keyword>
<dbReference type="EMBL" id="JAQOMS010000002">
    <property type="protein sequence ID" value="MDC2889277.1"/>
    <property type="molecule type" value="Genomic_DNA"/>
</dbReference>
<reference evidence="2 3" key="1">
    <citation type="submission" date="2023-01" db="EMBL/GenBank/DDBJ databases">
        <title>Psychrosphaera sp. nov., isolated from marine algae.</title>
        <authorList>
            <person name="Bayburt H."/>
            <person name="Choi B.J."/>
            <person name="Kim J.M."/>
            <person name="Choi D.G."/>
            <person name="Jeon C.O."/>
        </authorList>
    </citation>
    <scope>NUCLEOTIDE SEQUENCE [LARGE SCALE GENOMIC DNA]</scope>
    <source>
        <strain evidence="2 3">G1-22</strain>
    </source>
</reference>
<gene>
    <name evidence="2" type="ORF">PN838_11455</name>
</gene>
<accession>A0ABT5FE97</accession>
<dbReference type="InterPro" id="IPR032531">
    <property type="entry name" value="DUF4956"/>
</dbReference>
<evidence type="ECO:0000313" key="2">
    <source>
        <dbReference type="EMBL" id="MDC2889277.1"/>
    </source>
</evidence>
<keyword evidence="3" id="KW-1185">Reference proteome</keyword>
<evidence type="ECO:0000256" key="1">
    <source>
        <dbReference type="SAM" id="Phobius"/>
    </source>
</evidence>
<feature type="transmembrane region" description="Helical" evidence="1">
    <location>
        <begin position="92"/>
        <end position="111"/>
    </location>
</feature>
<name>A0ABT5FE97_9GAMM</name>
<evidence type="ECO:0000313" key="3">
    <source>
        <dbReference type="Proteomes" id="UP001528411"/>
    </source>
</evidence>
<keyword evidence="1" id="KW-1133">Transmembrane helix</keyword>
<protein>
    <submittedName>
        <fullName evidence="2">DUF4956 domain-containing protein</fullName>
    </submittedName>
</protein>
<dbReference type="Pfam" id="PF16316">
    <property type="entry name" value="DUF4956"/>
    <property type="match status" value="1"/>
</dbReference>